<dbReference type="PROSITE" id="PS51295">
    <property type="entry name" value="CRM"/>
    <property type="match status" value="1"/>
</dbReference>
<feature type="domain" description="CRM" evidence="3">
    <location>
        <begin position="1"/>
        <end position="87"/>
    </location>
</feature>
<reference evidence="4" key="1">
    <citation type="journal article" date="2000" name="Environ. Microbiol.">
        <title>Construction and analysis of bacterial artificial chromosome libraries from a marine microbial assemblage.</title>
        <authorList>
            <person name="Beja O."/>
            <person name="Suzuki M.T."/>
            <person name="Koonin E.V."/>
            <person name="Aravind L."/>
            <person name="Hadd A."/>
            <person name="Nguyen L.P."/>
            <person name="Villacorta R."/>
            <person name="Amjadi M."/>
            <person name="Garrigues C."/>
            <person name="Jovanovich S.B."/>
            <person name="Feldman R.A."/>
            <person name="Delong E.F."/>
        </authorList>
    </citation>
    <scope>NUCLEOTIDE SEQUENCE</scope>
</reference>
<dbReference type="AlphaFoldDB" id="Q9P9D4"/>
<proteinExistence type="predicted"/>
<evidence type="ECO:0000313" key="4">
    <source>
        <dbReference type="EMBL" id="AAF97186.1"/>
    </source>
</evidence>
<dbReference type="SMART" id="SM01103">
    <property type="entry name" value="CRS1_YhbY"/>
    <property type="match status" value="1"/>
</dbReference>
<dbReference type="GO" id="GO:0003723">
    <property type="term" value="F:RNA binding"/>
    <property type="evidence" value="ECO:0007669"/>
    <property type="project" value="UniProtKB-UniRule"/>
</dbReference>
<sequence length="87" mass="9741">MSVPNHIIRQAKDTSLPITMRIGKSGLTDSVVVELEGQLSSRSLVKVKVNRGLYPRDELKTVWNIMAEKTNSSVVFARGNVAVFWRN</sequence>
<dbReference type="EMBL" id="AF268611">
    <property type="protein sequence ID" value="AAF97186.1"/>
    <property type="molecule type" value="Genomic_DNA"/>
</dbReference>
<dbReference type="PANTHER" id="PTHR40065">
    <property type="entry name" value="RNA-BINDING PROTEIN YHBY"/>
    <property type="match status" value="1"/>
</dbReference>
<dbReference type="PANTHER" id="PTHR40065:SF3">
    <property type="entry name" value="RNA-BINDING PROTEIN YHBY"/>
    <property type="match status" value="1"/>
</dbReference>
<keyword evidence="1 2" id="KW-0694">RNA-binding</keyword>
<name>Q9P9D4_9ARCH</name>
<evidence type="ECO:0000259" key="3">
    <source>
        <dbReference type="PROSITE" id="PS51295"/>
    </source>
</evidence>
<dbReference type="InterPro" id="IPR035920">
    <property type="entry name" value="YhbY-like_sf"/>
</dbReference>
<dbReference type="Gene3D" id="3.30.110.60">
    <property type="entry name" value="YhbY-like"/>
    <property type="match status" value="1"/>
</dbReference>
<evidence type="ECO:0000256" key="1">
    <source>
        <dbReference type="ARBA" id="ARBA00022884"/>
    </source>
</evidence>
<organism evidence="4">
    <name type="scientific">uncultured marine group II euryarchaeote 37F11</name>
    <dbReference type="NCBI Taxonomy" id="133822"/>
    <lineage>
        <taxon>Archaea</taxon>
        <taxon>Methanobacteriati</taxon>
        <taxon>Thermoplasmatota</taxon>
        <taxon>Candidatus Poseidoniia</taxon>
        <taxon>Candidatus Poseidoniales</taxon>
        <taxon>environmental samples</taxon>
    </lineage>
</organism>
<evidence type="ECO:0000256" key="2">
    <source>
        <dbReference type="PROSITE-ProRule" id="PRU00626"/>
    </source>
</evidence>
<dbReference type="Pfam" id="PF01985">
    <property type="entry name" value="CRS1_YhbY"/>
    <property type="match status" value="1"/>
</dbReference>
<protein>
    <submittedName>
        <fullName evidence="4">RNA-binding protein</fullName>
    </submittedName>
</protein>
<dbReference type="InterPro" id="IPR051925">
    <property type="entry name" value="RNA-binding_domain"/>
</dbReference>
<dbReference type="InterPro" id="IPR001890">
    <property type="entry name" value="RNA-binding_CRM"/>
</dbReference>
<dbReference type="SUPFAM" id="SSF75471">
    <property type="entry name" value="YhbY-like"/>
    <property type="match status" value="1"/>
</dbReference>
<accession>Q9P9D4</accession>